<dbReference type="SUPFAM" id="SSF50346">
    <property type="entry name" value="PRC-barrel domain"/>
    <property type="match status" value="1"/>
</dbReference>
<evidence type="ECO:0000313" key="2">
    <source>
        <dbReference type="EMBL" id="MBB5695171.1"/>
    </source>
</evidence>
<name>A0A840YG03_9PROT</name>
<evidence type="ECO:0000259" key="1">
    <source>
        <dbReference type="Pfam" id="PF05239"/>
    </source>
</evidence>
<accession>A0A840YG03</accession>
<dbReference type="PANTHER" id="PTHR36505:SF1">
    <property type="entry name" value="BLR1072 PROTEIN"/>
    <property type="match status" value="1"/>
</dbReference>
<dbReference type="AlphaFoldDB" id="A0A840YG03"/>
<protein>
    <recommendedName>
        <fullName evidence="1">PRC-barrel domain-containing protein</fullName>
    </recommendedName>
</protein>
<dbReference type="InterPro" id="IPR011033">
    <property type="entry name" value="PRC_barrel-like_sf"/>
</dbReference>
<feature type="domain" description="PRC-barrel" evidence="1">
    <location>
        <begin position="22"/>
        <end position="98"/>
    </location>
</feature>
<reference evidence="2 3" key="1">
    <citation type="submission" date="2020-08" db="EMBL/GenBank/DDBJ databases">
        <title>Genomic Encyclopedia of Type Strains, Phase IV (KMG-IV): sequencing the most valuable type-strain genomes for metagenomic binning, comparative biology and taxonomic classification.</title>
        <authorList>
            <person name="Goeker M."/>
        </authorList>
    </citation>
    <scope>NUCLEOTIDE SEQUENCE [LARGE SCALE GENOMIC DNA]</scope>
    <source>
        <strain evidence="2 3">DSM 25622</strain>
    </source>
</reference>
<proteinExistence type="predicted"/>
<dbReference type="Pfam" id="PF05239">
    <property type="entry name" value="PRC"/>
    <property type="match status" value="1"/>
</dbReference>
<dbReference type="Gene3D" id="2.30.30.240">
    <property type="entry name" value="PRC-barrel domain"/>
    <property type="match status" value="1"/>
</dbReference>
<sequence length="134" mass="14503">MSDIAPTGTSSAVHQGSHHRLIAADKVEGTAVYNTGGDRLGTIEDLMIDKISGRVAFAVMSFGGFLGIGEQHHPLPWSILTYDTTKGGYVVDLTREQLEGAPSYAASENVDLSDTHGVRVYDYYKAQPFWLDVA</sequence>
<gene>
    <name evidence="2" type="ORF">FHS87_003226</name>
</gene>
<dbReference type="Proteomes" id="UP000580654">
    <property type="component" value="Unassembled WGS sequence"/>
</dbReference>
<dbReference type="PANTHER" id="PTHR36505">
    <property type="entry name" value="BLR1072 PROTEIN"/>
    <property type="match status" value="1"/>
</dbReference>
<comment type="caution">
    <text evidence="2">The sequence shown here is derived from an EMBL/GenBank/DDBJ whole genome shotgun (WGS) entry which is preliminary data.</text>
</comment>
<evidence type="ECO:0000313" key="3">
    <source>
        <dbReference type="Proteomes" id="UP000580654"/>
    </source>
</evidence>
<dbReference type="RefSeq" id="WP_184520385.1">
    <property type="nucleotide sequence ID" value="NZ_JACIJD010000015.1"/>
</dbReference>
<dbReference type="EMBL" id="JACIJD010000015">
    <property type="protein sequence ID" value="MBB5695171.1"/>
    <property type="molecule type" value="Genomic_DNA"/>
</dbReference>
<keyword evidence="3" id="KW-1185">Reference proteome</keyword>
<organism evidence="2 3">
    <name type="scientific">Muricoccus pecuniae</name>
    <dbReference type="NCBI Taxonomy" id="693023"/>
    <lineage>
        <taxon>Bacteria</taxon>
        <taxon>Pseudomonadati</taxon>
        <taxon>Pseudomonadota</taxon>
        <taxon>Alphaproteobacteria</taxon>
        <taxon>Acetobacterales</taxon>
        <taxon>Roseomonadaceae</taxon>
        <taxon>Muricoccus</taxon>
    </lineage>
</organism>
<dbReference type="InterPro" id="IPR027275">
    <property type="entry name" value="PRC-brl_dom"/>
</dbReference>